<evidence type="ECO:0000259" key="1">
    <source>
        <dbReference type="Pfam" id="PF13723"/>
    </source>
</evidence>
<dbReference type="Pfam" id="PF13723">
    <property type="entry name" value="Ketoacyl-synt_2"/>
    <property type="match status" value="1"/>
</dbReference>
<dbReference type="InterPro" id="IPR016039">
    <property type="entry name" value="Thiolase-like"/>
</dbReference>
<accession>A0ABW0JLQ9</accession>
<dbReference type="Gene3D" id="3.40.47.10">
    <property type="match status" value="1"/>
</dbReference>
<dbReference type="SUPFAM" id="SSF53901">
    <property type="entry name" value="Thiolase-like"/>
    <property type="match status" value="1"/>
</dbReference>
<evidence type="ECO:0000313" key="2">
    <source>
        <dbReference type="EMBL" id="MFC5436680.1"/>
    </source>
</evidence>
<sequence length="268" mass="27124">MSASPPGVSRIYVEGVGLWSRQLADFSSLRSLLAGVAPTPPPARPAAATLPPNERRRAPESVLLAVEVAAQAVAMSGRDAATLACVFASSHGDQPITDYMCATLARAPAELSPIRFHNSVHNAPVGYWTIATGCHAPSTAVAAQHASFGAGLLEAVSQVLAEHRAVLLVCSDTGGSGPLDEVTGCRQPFGCALVLAPQAGPSTLARLDLQLTAAGVDPPLEEPLAGWRAGNPSAAGLPLLALLAGGPGGCQLAAAATLGVRIDKENVA</sequence>
<name>A0ABW0JLQ9_9GAMM</name>
<organism evidence="2 3">
    <name type="scientific">Rhodanobacter umsongensis</name>
    <dbReference type="NCBI Taxonomy" id="633153"/>
    <lineage>
        <taxon>Bacteria</taxon>
        <taxon>Pseudomonadati</taxon>
        <taxon>Pseudomonadota</taxon>
        <taxon>Gammaproteobacteria</taxon>
        <taxon>Lysobacterales</taxon>
        <taxon>Rhodanobacteraceae</taxon>
        <taxon>Rhodanobacter</taxon>
    </lineage>
</organism>
<keyword evidence="3" id="KW-1185">Reference proteome</keyword>
<reference evidence="3" key="1">
    <citation type="journal article" date="2019" name="Int. J. Syst. Evol. Microbiol.">
        <title>The Global Catalogue of Microorganisms (GCM) 10K type strain sequencing project: providing services to taxonomists for standard genome sequencing and annotation.</title>
        <authorList>
            <consortium name="The Broad Institute Genomics Platform"/>
            <consortium name="The Broad Institute Genome Sequencing Center for Infectious Disease"/>
            <person name="Wu L."/>
            <person name="Ma J."/>
        </authorList>
    </citation>
    <scope>NUCLEOTIDE SEQUENCE [LARGE SCALE GENOMIC DNA]</scope>
    <source>
        <strain evidence="3">JCM 17130</strain>
    </source>
</reference>
<protein>
    <submittedName>
        <fullName evidence="2">Beta-ketoacyl synthase chain length factor</fullName>
    </submittedName>
</protein>
<comment type="caution">
    <text evidence="2">The sequence shown here is derived from an EMBL/GenBank/DDBJ whole genome shotgun (WGS) entry which is preliminary data.</text>
</comment>
<gene>
    <name evidence="2" type="ORF">ACFPME_08930</name>
</gene>
<dbReference type="Proteomes" id="UP001596013">
    <property type="component" value="Unassembled WGS sequence"/>
</dbReference>
<evidence type="ECO:0000313" key="3">
    <source>
        <dbReference type="Proteomes" id="UP001596013"/>
    </source>
</evidence>
<dbReference type="InterPro" id="IPR014030">
    <property type="entry name" value="Ketoacyl_synth_N"/>
</dbReference>
<dbReference type="RefSeq" id="WP_377304303.1">
    <property type="nucleotide sequence ID" value="NZ_JBHSMK010000004.1"/>
</dbReference>
<proteinExistence type="predicted"/>
<feature type="domain" description="Beta-ketoacyl synthase-like N-terminal" evidence="1">
    <location>
        <begin position="42"/>
        <end position="202"/>
    </location>
</feature>
<dbReference type="EMBL" id="JBHSMK010000004">
    <property type="protein sequence ID" value="MFC5436680.1"/>
    <property type="molecule type" value="Genomic_DNA"/>
</dbReference>